<dbReference type="Proteomes" id="UP000541444">
    <property type="component" value="Unassembled WGS sequence"/>
</dbReference>
<dbReference type="InterPro" id="IPR000823">
    <property type="entry name" value="Peroxidase_pln"/>
</dbReference>
<dbReference type="CDD" id="cd00693">
    <property type="entry name" value="secretory_peroxidase"/>
    <property type="match status" value="1"/>
</dbReference>
<name>A0A7J7L221_9MAGN</name>
<dbReference type="PROSITE" id="PS50873">
    <property type="entry name" value="PEROXIDASE_4"/>
    <property type="match status" value="1"/>
</dbReference>
<evidence type="ECO:0000256" key="13">
    <source>
        <dbReference type="ARBA" id="ARBA00023004"/>
    </source>
</evidence>
<feature type="binding site" evidence="18">
    <location>
        <position position="137"/>
    </location>
    <ligand>
        <name>substrate</name>
    </ligand>
</feature>
<proteinExistence type="inferred from homology"/>
<dbReference type="InterPro" id="IPR019793">
    <property type="entry name" value="Peroxidases_heam-ligand_BS"/>
</dbReference>
<dbReference type="Gene3D" id="1.10.520.10">
    <property type="match status" value="1"/>
</dbReference>
<dbReference type="EC" id="1.11.1.7" evidence="5 22"/>
<feature type="binding site" evidence="19">
    <location>
        <position position="64"/>
    </location>
    <ligand>
        <name>Ca(2+)</name>
        <dbReference type="ChEBI" id="CHEBI:29108"/>
        <label>1</label>
    </ligand>
</feature>
<comment type="similarity">
    <text evidence="22">Belongs to the peroxidase family. Classical plant (class III) peroxidase subfamily.</text>
</comment>
<keyword evidence="14 21" id="KW-1015">Disulfide bond</keyword>
<gene>
    <name evidence="24" type="ORF">GIB67_016040</name>
</gene>
<keyword evidence="15" id="KW-0325">Glycoprotein</keyword>
<feature type="binding site" evidence="19">
    <location>
        <position position="51"/>
    </location>
    <ligand>
        <name>Ca(2+)</name>
        <dbReference type="ChEBI" id="CHEBI:29108"/>
        <label>1</label>
    </ligand>
</feature>
<comment type="cofactor">
    <cofactor evidence="19 22">
        <name>Ca(2+)</name>
        <dbReference type="ChEBI" id="CHEBI:29108"/>
    </cofactor>
    <text evidence="19 22">Binds 2 calcium ions per subunit.</text>
</comment>
<feature type="binding site" evidence="19">
    <location>
        <position position="224"/>
    </location>
    <ligand>
        <name>Ca(2+)</name>
        <dbReference type="ChEBI" id="CHEBI:29108"/>
        <label>2</label>
    </ligand>
</feature>
<dbReference type="PANTHER" id="PTHR31235">
    <property type="entry name" value="PEROXIDASE 25-RELATED"/>
    <property type="match status" value="1"/>
</dbReference>
<dbReference type="EMBL" id="JACGCM010002686">
    <property type="protein sequence ID" value="KAF6136584.1"/>
    <property type="molecule type" value="Genomic_DNA"/>
</dbReference>
<evidence type="ECO:0000256" key="16">
    <source>
        <dbReference type="ARBA" id="ARBA00023324"/>
    </source>
</evidence>
<keyword evidence="8 22" id="KW-0349">Heme</keyword>
<feature type="binding site" evidence="19">
    <location>
        <position position="49"/>
    </location>
    <ligand>
        <name>Ca(2+)</name>
        <dbReference type="ChEBI" id="CHEBI:29108"/>
        <label>1</label>
    </ligand>
</feature>
<dbReference type="OrthoDB" id="2113341at2759"/>
<dbReference type="PRINTS" id="PR00461">
    <property type="entry name" value="PLPEROXIDASE"/>
</dbReference>
<evidence type="ECO:0000256" key="19">
    <source>
        <dbReference type="PIRSR" id="PIRSR600823-3"/>
    </source>
</evidence>
<dbReference type="PRINTS" id="PR00458">
    <property type="entry name" value="PEROXIDASE"/>
</dbReference>
<comment type="catalytic activity">
    <reaction evidence="1 22">
        <text>2 a phenolic donor + H2O2 = 2 a phenolic radical donor + 2 H2O</text>
        <dbReference type="Rhea" id="RHEA:56136"/>
        <dbReference type="ChEBI" id="CHEBI:15377"/>
        <dbReference type="ChEBI" id="CHEBI:16240"/>
        <dbReference type="ChEBI" id="CHEBI:139520"/>
        <dbReference type="ChEBI" id="CHEBI:139521"/>
        <dbReference type="EC" id="1.11.1.7"/>
    </reaction>
</comment>
<evidence type="ECO:0000259" key="23">
    <source>
        <dbReference type="PROSITE" id="PS50873"/>
    </source>
</evidence>
<evidence type="ECO:0000256" key="20">
    <source>
        <dbReference type="PIRSR" id="PIRSR600823-4"/>
    </source>
</evidence>
<dbReference type="GO" id="GO:0046872">
    <property type="term" value="F:metal ion binding"/>
    <property type="evidence" value="ECO:0007669"/>
    <property type="project" value="UniProtKB-UniRule"/>
</dbReference>
<evidence type="ECO:0000256" key="11">
    <source>
        <dbReference type="ARBA" id="ARBA00022837"/>
    </source>
</evidence>
<dbReference type="GO" id="GO:0042744">
    <property type="term" value="P:hydrogen peroxide catabolic process"/>
    <property type="evidence" value="ECO:0007669"/>
    <property type="project" value="UniProtKB-KW"/>
</dbReference>
<dbReference type="AlphaFoldDB" id="A0A7J7L221"/>
<keyword evidence="7 22" id="KW-0575">Peroxidase</keyword>
<feature type="binding site" evidence="19">
    <location>
        <position position="53"/>
    </location>
    <ligand>
        <name>Ca(2+)</name>
        <dbReference type="ChEBI" id="CHEBI:29108"/>
        <label>1</label>
    </ligand>
</feature>
<evidence type="ECO:0000313" key="25">
    <source>
        <dbReference type="Proteomes" id="UP000541444"/>
    </source>
</evidence>
<dbReference type="InterPro" id="IPR019794">
    <property type="entry name" value="Peroxidases_AS"/>
</dbReference>
<dbReference type="GO" id="GO:0140825">
    <property type="term" value="F:lactoperoxidase activity"/>
    <property type="evidence" value="ECO:0007669"/>
    <property type="project" value="UniProtKB-EC"/>
</dbReference>
<keyword evidence="11 19" id="KW-0106">Calcium</keyword>
<feature type="disulfide bond" evidence="21">
    <location>
        <begin position="96"/>
        <end position="293"/>
    </location>
</feature>
<evidence type="ECO:0000256" key="4">
    <source>
        <dbReference type="ARBA" id="ARBA00006873"/>
    </source>
</evidence>
<feature type="active site" description="Proton acceptor" evidence="17">
    <location>
        <position position="45"/>
    </location>
</feature>
<feature type="domain" description="Plant heme peroxidase family profile" evidence="23">
    <location>
        <begin position="4"/>
        <end position="297"/>
    </location>
</feature>
<dbReference type="PROSITE" id="PS00435">
    <property type="entry name" value="PEROXIDASE_1"/>
    <property type="match status" value="1"/>
</dbReference>
<dbReference type="SUPFAM" id="SSF48113">
    <property type="entry name" value="Heme-dependent peroxidases"/>
    <property type="match status" value="1"/>
</dbReference>
<keyword evidence="13 19" id="KW-0408">Iron</keyword>
<feature type="site" description="Transition state stabilizer" evidence="20">
    <location>
        <position position="41"/>
    </location>
</feature>
<keyword evidence="25" id="KW-1185">Reference proteome</keyword>
<evidence type="ECO:0000256" key="8">
    <source>
        <dbReference type="ARBA" id="ARBA00022617"/>
    </source>
</evidence>
<keyword evidence="6 22" id="KW-0964">Secreted</keyword>
<dbReference type="GO" id="GO:0005576">
    <property type="term" value="C:extracellular region"/>
    <property type="evidence" value="ECO:0007669"/>
    <property type="project" value="UniProtKB-SubCell"/>
</dbReference>
<evidence type="ECO:0000256" key="6">
    <source>
        <dbReference type="ARBA" id="ARBA00022525"/>
    </source>
</evidence>
<comment type="function">
    <text evidence="2">Removal of H(2)O(2), oxidation of toxic reductants, biosynthesis and degradation of lignin, suberization, auxin catabolism, response to environmental stresses such as wounding, pathogen attack and oxidative stress. These functions might be dependent on each isozyme/isoform in each plant tissue.</text>
</comment>
<dbReference type="FunFam" id="1.10.520.10:FF:000006">
    <property type="entry name" value="Peroxidase"/>
    <property type="match status" value="1"/>
</dbReference>
<feature type="disulfide bond" evidence="21">
    <location>
        <begin position="14"/>
        <end position="90"/>
    </location>
</feature>
<dbReference type="InterPro" id="IPR033905">
    <property type="entry name" value="Secretory_peroxidase"/>
</dbReference>
<feature type="disulfide bond" evidence="21">
    <location>
        <begin position="174"/>
        <end position="206"/>
    </location>
</feature>
<reference evidence="24 25" key="1">
    <citation type="journal article" date="2020" name="IScience">
        <title>Genome Sequencing of the Endangered Kingdonia uniflora (Circaeasteraceae, Ranunculales) Reveals Potential Mechanisms of Evolutionary Specialization.</title>
        <authorList>
            <person name="Sun Y."/>
            <person name="Deng T."/>
            <person name="Zhang A."/>
            <person name="Moore M.J."/>
            <person name="Landis J.B."/>
            <person name="Lin N."/>
            <person name="Zhang H."/>
            <person name="Zhang X."/>
            <person name="Huang J."/>
            <person name="Zhang X."/>
            <person name="Sun H."/>
            <person name="Wang H."/>
        </authorList>
    </citation>
    <scope>NUCLEOTIDE SEQUENCE [LARGE SCALE GENOMIC DNA]</scope>
    <source>
        <strain evidence="24">TB1705</strain>
        <tissue evidence="24">Leaf</tissue>
    </source>
</reference>
<feature type="disulfide bond" evidence="21">
    <location>
        <begin position="47"/>
        <end position="52"/>
    </location>
</feature>
<feature type="binding site" evidence="19">
    <location>
        <position position="168"/>
    </location>
    <ligand>
        <name>Ca(2+)</name>
        <dbReference type="ChEBI" id="CHEBI:29108"/>
        <label>2</label>
    </ligand>
</feature>
<protein>
    <recommendedName>
        <fullName evidence="5 22">Peroxidase</fullName>
        <ecNumber evidence="5 22">1.11.1.7</ecNumber>
    </recommendedName>
</protein>
<dbReference type="GO" id="GO:0020037">
    <property type="term" value="F:heme binding"/>
    <property type="evidence" value="ECO:0007669"/>
    <property type="project" value="UniProtKB-UniRule"/>
</dbReference>
<organism evidence="24 25">
    <name type="scientific">Kingdonia uniflora</name>
    <dbReference type="NCBI Taxonomy" id="39325"/>
    <lineage>
        <taxon>Eukaryota</taxon>
        <taxon>Viridiplantae</taxon>
        <taxon>Streptophyta</taxon>
        <taxon>Embryophyta</taxon>
        <taxon>Tracheophyta</taxon>
        <taxon>Spermatophyta</taxon>
        <taxon>Magnoliopsida</taxon>
        <taxon>Ranunculales</taxon>
        <taxon>Circaeasteraceae</taxon>
        <taxon>Kingdonia</taxon>
    </lineage>
</organism>
<evidence type="ECO:0000256" key="5">
    <source>
        <dbReference type="ARBA" id="ARBA00012313"/>
    </source>
</evidence>
<dbReference type="Gene3D" id="1.10.420.10">
    <property type="entry name" value="Peroxidase, domain 2"/>
    <property type="match status" value="1"/>
</dbReference>
<keyword evidence="16 22" id="KW-0376">Hydrogen peroxide</keyword>
<evidence type="ECO:0000313" key="24">
    <source>
        <dbReference type="EMBL" id="KAF6136584.1"/>
    </source>
</evidence>
<keyword evidence="12 22" id="KW-0560">Oxidoreductase</keyword>
<keyword evidence="9 19" id="KW-0479">Metal-binding</keyword>
<evidence type="ECO:0000256" key="22">
    <source>
        <dbReference type="RuleBase" id="RU362060"/>
    </source>
</evidence>
<comment type="subcellular location">
    <subcellularLocation>
        <location evidence="3 22">Secreted</location>
    </subcellularLocation>
</comment>
<accession>A0A7J7L221</accession>
<evidence type="ECO:0000256" key="12">
    <source>
        <dbReference type="ARBA" id="ARBA00023002"/>
    </source>
</evidence>
<evidence type="ECO:0000256" key="10">
    <source>
        <dbReference type="ARBA" id="ARBA00022729"/>
    </source>
</evidence>
<evidence type="ECO:0000256" key="7">
    <source>
        <dbReference type="ARBA" id="ARBA00022559"/>
    </source>
</evidence>
<evidence type="ECO:0000256" key="9">
    <source>
        <dbReference type="ARBA" id="ARBA00022723"/>
    </source>
</evidence>
<feature type="binding site" evidence="19">
    <location>
        <position position="46"/>
    </location>
    <ligand>
        <name>Ca(2+)</name>
        <dbReference type="ChEBI" id="CHEBI:29108"/>
        <label>1</label>
    </ligand>
</feature>
<dbReference type="GO" id="GO:0006979">
    <property type="term" value="P:response to oxidative stress"/>
    <property type="evidence" value="ECO:0007669"/>
    <property type="project" value="UniProtKB-UniRule"/>
</dbReference>
<evidence type="ECO:0000256" key="15">
    <source>
        <dbReference type="ARBA" id="ARBA00023180"/>
    </source>
</evidence>
<feature type="binding site" evidence="19">
    <location>
        <position position="55"/>
    </location>
    <ligand>
        <name>Ca(2+)</name>
        <dbReference type="ChEBI" id="CHEBI:29108"/>
        <label>1</label>
    </ligand>
</feature>
<evidence type="ECO:0000256" key="18">
    <source>
        <dbReference type="PIRSR" id="PIRSR600823-2"/>
    </source>
</evidence>
<evidence type="ECO:0000256" key="14">
    <source>
        <dbReference type="ARBA" id="ARBA00023157"/>
    </source>
</evidence>
<feature type="binding site" description="axial binding residue" evidence="19">
    <location>
        <position position="167"/>
    </location>
    <ligand>
        <name>heme b</name>
        <dbReference type="ChEBI" id="CHEBI:60344"/>
    </ligand>
    <ligandPart>
        <name>Fe</name>
        <dbReference type="ChEBI" id="CHEBI:18248"/>
    </ligandPart>
</feature>
<dbReference type="InterPro" id="IPR010255">
    <property type="entry name" value="Haem_peroxidase_sf"/>
</dbReference>
<comment type="similarity">
    <text evidence="4">Belongs to the peroxidase family. Ascorbate peroxidase subfamily.</text>
</comment>
<dbReference type="PROSITE" id="PS00436">
    <property type="entry name" value="PEROXIDASE_2"/>
    <property type="match status" value="1"/>
</dbReference>
<dbReference type="Pfam" id="PF00141">
    <property type="entry name" value="peroxidase"/>
    <property type="match status" value="1"/>
</dbReference>
<evidence type="ECO:0000256" key="3">
    <source>
        <dbReference type="ARBA" id="ARBA00004613"/>
    </source>
</evidence>
<comment type="caution">
    <text evidence="24">The sequence shown here is derived from an EMBL/GenBank/DDBJ whole genome shotgun (WGS) entry which is preliminary data.</text>
</comment>
<evidence type="ECO:0000256" key="1">
    <source>
        <dbReference type="ARBA" id="ARBA00000189"/>
    </source>
</evidence>
<keyword evidence="10" id="KW-0732">Signal</keyword>
<evidence type="ECO:0000256" key="17">
    <source>
        <dbReference type="PIRSR" id="PIRSR600823-1"/>
    </source>
</evidence>
<evidence type="ECO:0000256" key="21">
    <source>
        <dbReference type="PIRSR" id="PIRSR600823-5"/>
    </source>
</evidence>
<sequence>MINGLSSSYYQRSCPNLEEIIHRKVYAWIQKDYTMAASLIRLHFHDCSVRGCDASVLLDHPGSERSDAVSRTLRGFDLIDEIKAEVEMKCPKTVSCADILTAVARDATIKIGGPFWEVPFGRKDGRVSIAKEANTVPMGCENVTSLIEFCQSRGLNIIDLVILSGAHTIGRATCGSIQDRLFNFKGTGKPDPSIDAKYLNFLKRKCRWASEYVDFSATNPSKFDAGYYTDLQKHMGLLSTDQLLNSDPRTAPLVTTMASQPWFFLQQFAVSMVKLGNTQVLTGKYEGEIRTNCNYVNRY</sequence>
<evidence type="ECO:0000256" key="2">
    <source>
        <dbReference type="ARBA" id="ARBA00002322"/>
    </source>
</evidence>
<dbReference type="InterPro" id="IPR002016">
    <property type="entry name" value="Haem_peroxidase"/>
</dbReference>
<comment type="cofactor">
    <cofactor evidence="19 22">
        <name>heme b</name>
        <dbReference type="ChEBI" id="CHEBI:60344"/>
    </cofactor>
    <text evidence="19 22">Binds 1 heme b (iron(II)-protoporphyrin IX) group per subunit.</text>
</comment>
<dbReference type="FunFam" id="1.10.420.10:FF:000001">
    <property type="entry name" value="Peroxidase"/>
    <property type="match status" value="1"/>
</dbReference>